<reference evidence="2 3" key="1">
    <citation type="journal article" date="2012" name="BMC Genomics">
        <title>Comparative genomics of the white-rot fungi, Phanerochaete carnosa and P. chrysosporium, to elucidate the genetic basis of the distinct wood types they colonize.</title>
        <authorList>
            <person name="Suzuki H."/>
            <person name="MacDonald J."/>
            <person name="Syed K."/>
            <person name="Salamov A."/>
            <person name="Hori C."/>
            <person name="Aerts A."/>
            <person name="Henrissat B."/>
            <person name="Wiebenga A."/>
            <person name="vanKuyk P.A."/>
            <person name="Barry K."/>
            <person name="Lindquist E."/>
            <person name="LaButti K."/>
            <person name="Lapidus A."/>
            <person name="Lucas S."/>
            <person name="Coutinho P."/>
            <person name="Gong Y."/>
            <person name="Samejima M."/>
            <person name="Mahadevan R."/>
            <person name="Abou-Zaid M."/>
            <person name="de Vries R.P."/>
            <person name="Igarashi K."/>
            <person name="Yadav J.S."/>
            <person name="Grigoriev I.V."/>
            <person name="Master E.R."/>
        </authorList>
    </citation>
    <scope>NUCLEOTIDE SEQUENCE [LARGE SCALE GENOMIC DNA]</scope>
    <source>
        <strain evidence="2 3">HHB-10118-sp</strain>
    </source>
</reference>
<protein>
    <submittedName>
        <fullName evidence="2">Uncharacterized protein</fullName>
    </submittedName>
</protein>
<dbReference type="InParanoid" id="K5VH16"/>
<dbReference type="HOGENOM" id="CLU_888790_0_0_1"/>
<gene>
    <name evidence="2" type="ORF">PHACADRAFT_263857</name>
</gene>
<proteinExistence type="predicted"/>
<evidence type="ECO:0000313" key="3">
    <source>
        <dbReference type="Proteomes" id="UP000008370"/>
    </source>
</evidence>
<name>K5VH16_PHACS</name>
<keyword evidence="3" id="KW-1185">Reference proteome</keyword>
<evidence type="ECO:0000313" key="2">
    <source>
        <dbReference type="EMBL" id="EKM50518.1"/>
    </source>
</evidence>
<dbReference type="KEGG" id="pco:PHACADRAFT_263857"/>
<dbReference type="AlphaFoldDB" id="K5VH16"/>
<dbReference type="GeneID" id="18918675"/>
<dbReference type="EMBL" id="JH930478">
    <property type="protein sequence ID" value="EKM50518.1"/>
    <property type="molecule type" value="Genomic_DNA"/>
</dbReference>
<accession>K5VH16</accession>
<dbReference type="Proteomes" id="UP000008370">
    <property type="component" value="Unassembled WGS sequence"/>
</dbReference>
<feature type="region of interest" description="Disordered" evidence="1">
    <location>
        <begin position="116"/>
        <end position="158"/>
    </location>
</feature>
<sequence length="313" mass="34007">MSSQAQAVPTAMSATGLRHLATIEYSDLFTILATTDRARFPEARSAYSLKTAPANAPPLAPSSPRSRRLLGRGSKGSLPSDDEATLVNDELEQLLKLGKEKQASVAAEIKLIDAKKHRQPSAASVSRQRSPAPSPLRDSVPQPKPQTDTAPEPAVTERDQVFSHYVAKIREHYTIESFRDTICDILEESQKGYRPLAEGMPAPVPSVSVSVVVCEDTENGGTTAFSSSYSEEPEAQSYVAPKRLCISGPLPEPNQGGTAAEKFNRKQLLLDLVACALPHKTSPQWKKVKLNLGKPKAWLRAATSRKRELSDVD</sequence>
<dbReference type="RefSeq" id="XP_007400790.1">
    <property type="nucleotide sequence ID" value="XM_007400728.1"/>
</dbReference>
<dbReference type="OrthoDB" id="10517739at2759"/>
<evidence type="ECO:0000256" key="1">
    <source>
        <dbReference type="SAM" id="MobiDB-lite"/>
    </source>
</evidence>
<feature type="compositionally biased region" description="Polar residues" evidence="1">
    <location>
        <begin position="121"/>
        <end position="131"/>
    </location>
</feature>
<feature type="region of interest" description="Disordered" evidence="1">
    <location>
        <begin position="49"/>
        <end position="84"/>
    </location>
</feature>
<organism evidence="2 3">
    <name type="scientific">Phanerochaete carnosa (strain HHB-10118-sp)</name>
    <name type="common">White-rot fungus</name>
    <name type="synonym">Peniophora carnosa</name>
    <dbReference type="NCBI Taxonomy" id="650164"/>
    <lineage>
        <taxon>Eukaryota</taxon>
        <taxon>Fungi</taxon>
        <taxon>Dikarya</taxon>
        <taxon>Basidiomycota</taxon>
        <taxon>Agaricomycotina</taxon>
        <taxon>Agaricomycetes</taxon>
        <taxon>Polyporales</taxon>
        <taxon>Phanerochaetaceae</taxon>
        <taxon>Phanerochaete</taxon>
    </lineage>
</organism>